<evidence type="ECO:0000313" key="2">
    <source>
        <dbReference type="EMBL" id="GEL54345.1"/>
    </source>
</evidence>
<organism evidence="2 3">
    <name type="scientific">Asaia bogorensis NBRC 16594</name>
    <dbReference type="NCBI Taxonomy" id="1231624"/>
    <lineage>
        <taxon>Bacteria</taxon>
        <taxon>Pseudomonadati</taxon>
        <taxon>Pseudomonadota</taxon>
        <taxon>Alphaproteobacteria</taxon>
        <taxon>Acetobacterales</taxon>
        <taxon>Acetobacteraceae</taxon>
        <taxon>Asaia</taxon>
    </lineage>
</organism>
<feature type="region of interest" description="Disordered" evidence="1">
    <location>
        <begin position="141"/>
        <end position="192"/>
    </location>
</feature>
<dbReference type="Proteomes" id="UP000321287">
    <property type="component" value="Unassembled WGS sequence"/>
</dbReference>
<keyword evidence="3" id="KW-1185">Reference proteome</keyword>
<dbReference type="InterPro" id="IPR009636">
    <property type="entry name" value="SCAF"/>
</dbReference>
<comment type="caution">
    <text evidence="2">The sequence shown here is derived from an EMBL/GenBank/DDBJ whole genome shotgun (WGS) entry which is preliminary data.</text>
</comment>
<sequence length="192" mass="20954">MSEPTEIDPNTVRELERARADLKTLRAELKGVQEDADRARKERDGFKGQMEKQRAEHDAKLAEATAANDALRAENETAMTELRSAGDKALMHAKAEAIATRLGAHDPSDVVRLLDLSAVKRGEDGTFEGLSDALEAAKESKAYLFGEPPKTGAEQGTTRTAPAPQPGKPEPVNARTMATQDYEAQKRQFLAR</sequence>
<dbReference type="GeneID" id="78226582"/>
<evidence type="ECO:0008006" key="4">
    <source>
        <dbReference type="Google" id="ProtNLM"/>
    </source>
</evidence>
<evidence type="ECO:0000256" key="1">
    <source>
        <dbReference type="SAM" id="MobiDB-lite"/>
    </source>
</evidence>
<evidence type="ECO:0000313" key="3">
    <source>
        <dbReference type="Proteomes" id="UP000321287"/>
    </source>
</evidence>
<dbReference type="EMBL" id="BJVS01000007">
    <property type="protein sequence ID" value="GEL54345.1"/>
    <property type="molecule type" value="Genomic_DNA"/>
</dbReference>
<protein>
    <recommendedName>
        <fullName evidence="4">Phage minor structural protein GP20</fullName>
    </recommendedName>
</protein>
<proteinExistence type="predicted"/>
<accession>A0AAN4R411</accession>
<dbReference type="RefSeq" id="WP_062164675.1">
    <property type="nucleotide sequence ID" value="NZ_AP014690.1"/>
</dbReference>
<gene>
    <name evidence="2" type="ORF">ABO01nite_23520</name>
</gene>
<reference evidence="2 3" key="1">
    <citation type="submission" date="2019-07" db="EMBL/GenBank/DDBJ databases">
        <title>Whole genome shotgun sequence of Asaia bogorensis NBRC 16594.</title>
        <authorList>
            <person name="Hosoyama A."/>
            <person name="Uohara A."/>
            <person name="Ohji S."/>
            <person name="Ichikawa N."/>
        </authorList>
    </citation>
    <scope>NUCLEOTIDE SEQUENCE [LARGE SCALE GENOMIC DNA]</scope>
    <source>
        <strain evidence="2 3">NBRC 16594</strain>
    </source>
</reference>
<feature type="compositionally biased region" description="Basic and acidic residues" evidence="1">
    <location>
        <begin position="33"/>
        <end position="61"/>
    </location>
</feature>
<name>A0AAN4R411_9PROT</name>
<dbReference type="KEGG" id="abg:Asbog_01539"/>
<dbReference type="AlphaFoldDB" id="A0AAN4R411"/>
<feature type="region of interest" description="Disordered" evidence="1">
    <location>
        <begin position="33"/>
        <end position="70"/>
    </location>
</feature>
<dbReference type="Pfam" id="PF06810">
    <property type="entry name" value="Phage_scaffold"/>
    <property type="match status" value="1"/>
</dbReference>